<protein>
    <submittedName>
        <fullName evidence="1">Uncharacterized protein</fullName>
    </submittedName>
</protein>
<organism evidence="1 2">
    <name type="scientific">Oerskovia douganii</name>
    <dbReference type="NCBI Taxonomy" id="2762210"/>
    <lineage>
        <taxon>Bacteria</taxon>
        <taxon>Bacillati</taxon>
        <taxon>Actinomycetota</taxon>
        <taxon>Actinomycetes</taxon>
        <taxon>Micrococcales</taxon>
        <taxon>Cellulomonadaceae</taxon>
        <taxon>Oerskovia</taxon>
    </lineage>
</organism>
<comment type="caution">
    <text evidence="1">The sequence shown here is derived from an EMBL/GenBank/DDBJ whole genome shotgun (WGS) entry which is preliminary data.</text>
</comment>
<dbReference type="RefSeq" id="WP_193719702.1">
    <property type="nucleotide sequence ID" value="NZ_JACSPN010000009.1"/>
</dbReference>
<proteinExistence type="predicted"/>
<dbReference type="EMBL" id="JACSPN010000009">
    <property type="protein sequence ID" value="MBE7700420.1"/>
    <property type="molecule type" value="Genomic_DNA"/>
</dbReference>
<name>A0A9D5YYQ7_9CELL</name>
<evidence type="ECO:0000313" key="1">
    <source>
        <dbReference type="EMBL" id="MBE7700420.1"/>
    </source>
</evidence>
<evidence type="ECO:0000313" key="2">
    <source>
        <dbReference type="Proteomes" id="UP000822993"/>
    </source>
</evidence>
<keyword evidence="2" id="KW-1185">Reference proteome</keyword>
<reference evidence="1 2" key="1">
    <citation type="submission" date="2020-08" db="EMBL/GenBank/DDBJ databases">
        <title>A Genomic Blueprint of the Chicken Gut Microbiome.</title>
        <authorList>
            <person name="Gilroy R."/>
            <person name="Ravi A."/>
            <person name="Getino M."/>
            <person name="Pursley I."/>
            <person name="Horton D.L."/>
            <person name="Alikhan N.-F."/>
            <person name="Baker D."/>
            <person name="Gharbi K."/>
            <person name="Hall N."/>
            <person name="Watson M."/>
            <person name="Adriaenssens E.M."/>
            <person name="Foster-Nyarko E."/>
            <person name="Jarju S."/>
            <person name="Secka A."/>
            <person name="Antonio M."/>
            <person name="Oren A."/>
            <person name="Chaudhuri R."/>
            <person name="La Ragione R.M."/>
            <person name="Hildebrand F."/>
            <person name="Pallen M.J."/>
        </authorList>
    </citation>
    <scope>NUCLEOTIDE SEQUENCE [LARGE SCALE GENOMIC DNA]</scope>
    <source>
        <strain evidence="1 2">Sa1BUA8</strain>
    </source>
</reference>
<dbReference type="AlphaFoldDB" id="A0A9D5YYQ7"/>
<accession>A0A9D5YYQ7</accession>
<gene>
    <name evidence="1" type="ORF">H9623_08900</name>
</gene>
<sequence>MVETIADSSTIEPPLQGATYALLDETVSPARLTLTGWGSAGCIPVPDSVTWDDPSTIEVTTFAAKSSLCSAIYAPISQVIELPTGHSIGDVTTVNIDGESMWFTLKGEQ</sequence>
<dbReference type="Proteomes" id="UP000822993">
    <property type="component" value="Unassembled WGS sequence"/>
</dbReference>